<protein>
    <submittedName>
        <fullName evidence="2">LysR family transcriptional regulator</fullName>
    </submittedName>
</protein>
<dbReference type="InterPro" id="IPR036390">
    <property type="entry name" value="WH_DNA-bd_sf"/>
</dbReference>
<accession>A0A7G6U944</accession>
<dbReference type="PROSITE" id="PS50931">
    <property type="entry name" value="HTH_LYSR"/>
    <property type="match status" value="1"/>
</dbReference>
<sequence>MTAVHRDRSVTAAAKKLHLRQSAVTLQIRSLQTLAGQIAHYPQSVNINRSAITACWRRQARP</sequence>
<dbReference type="KEGG" id="trb:HB776_18625"/>
<dbReference type="SUPFAM" id="SSF46785">
    <property type="entry name" value="Winged helix' DNA-binding domain"/>
    <property type="match status" value="1"/>
</dbReference>
<dbReference type="Proteomes" id="UP000515291">
    <property type="component" value="Chromosome"/>
</dbReference>
<evidence type="ECO:0000259" key="1">
    <source>
        <dbReference type="PROSITE" id="PS50931"/>
    </source>
</evidence>
<evidence type="ECO:0000313" key="3">
    <source>
        <dbReference type="Proteomes" id="UP000515291"/>
    </source>
</evidence>
<gene>
    <name evidence="2" type="ORF">HB776_18625</name>
</gene>
<dbReference type="AlphaFoldDB" id="A0A7G6U944"/>
<evidence type="ECO:0000313" key="2">
    <source>
        <dbReference type="EMBL" id="QND75526.1"/>
    </source>
</evidence>
<proteinExistence type="predicted"/>
<dbReference type="Gene3D" id="1.10.10.10">
    <property type="entry name" value="Winged helix-like DNA-binding domain superfamily/Winged helix DNA-binding domain"/>
    <property type="match status" value="1"/>
</dbReference>
<dbReference type="InterPro" id="IPR036388">
    <property type="entry name" value="WH-like_DNA-bd_sf"/>
</dbReference>
<dbReference type="EMBL" id="CP050292">
    <property type="protein sequence ID" value="QND75526.1"/>
    <property type="molecule type" value="Genomic_DNA"/>
</dbReference>
<dbReference type="Pfam" id="PF00126">
    <property type="entry name" value="HTH_1"/>
    <property type="match status" value="1"/>
</dbReference>
<organism evidence="2 3">
    <name type="scientific">Tardiphaga robiniae</name>
    <dbReference type="NCBI Taxonomy" id="943830"/>
    <lineage>
        <taxon>Bacteria</taxon>
        <taxon>Pseudomonadati</taxon>
        <taxon>Pseudomonadota</taxon>
        <taxon>Alphaproteobacteria</taxon>
        <taxon>Hyphomicrobiales</taxon>
        <taxon>Nitrobacteraceae</taxon>
        <taxon>Tardiphaga</taxon>
    </lineage>
</organism>
<feature type="domain" description="HTH lysR-type" evidence="1">
    <location>
        <begin position="1"/>
        <end position="31"/>
    </location>
</feature>
<dbReference type="InterPro" id="IPR000847">
    <property type="entry name" value="LysR_HTH_N"/>
</dbReference>
<dbReference type="GO" id="GO:0003700">
    <property type="term" value="F:DNA-binding transcription factor activity"/>
    <property type="evidence" value="ECO:0007669"/>
    <property type="project" value="InterPro"/>
</dbReference>
<reference evidence="3" key="1">
    <citation type="journal article" date="2020" name="Mol. Plant Microbe">
        <title>Rhizobial microsymbionts of the narrowly endemic Oxytropis species growing in Kamchatka are characterized by significant genetic diversity and possess a set of genes that are associated with T3SS and T6SS secretion systems and can affect the development of symbiosis.</title>
        <authorList>
            <person name="Safronova V."/>
            <person name="Guro P."/>
            <person name="Sazanova A."/>
            <person name="Kuznetsova I."/>
            <person name="Belimov A."/>
            <person name="Yakubov V."/>
            <person name="Chirak E."/>
            <person name="Afonin A."/>
            <person name="Gogolev Y."/>
            <person name="Andronov E."/>
            <person name="Tikhonovich I."/>
        </authorList>
    </citation>
    <scope>NUCLEOTIDE SEQUENCE [LARGE SCALE GENOMIC DNA]</scope>
    <source>
        <strain evidence="3">581</strain>
    </source>
</reference>
<dbReference type="RefSeq" id="WP_184519911.1">
    <property type="nucleotide sequence ID" value="NZ_CP050292.1"/>
</dbReference>
<name>A0A7G6U944_9BRAD</name>